<dbReference type="SUPFAM" id="SSF47203">
    <property type="entry name" value="Acyl-CoA dehydrogenase C-terminal domain-like"/>
    <property type="match status" value="2"/>
</dbReference>
<evidence type="ECO:0000256" key="2">
    <source>
        <dbReference type="ARBA" id="ARBA00009347"/>
    </source>
</evidence>
<dbReference type="Proteomes" id="UP001216390">
    <property type="component" value="Chromosome"/>
</dbReference>
<dbReference type="GO" id="GO:0016627">
    <property type="term" value="F:oxidoreductase activity, acting on the CH-CH group of donors"/>
    <property type="evidence" value="ECO:0007669"/>
    <property type="project" value="InterPro"/>
</dbReference>
<dbReference type="SUPFAM" id="SSF56645">
    <property type="entry name" value="Acyl-CoA dehydrogenase NM domain-like"/>
    <property type="match status" value="2"/>
</dbReference>
<dbReference type="InterPro" id="IPR037069">
    <property type="entry name" value="AcylCoA_DH/ox_N_sf"/>
</dbReference>
<accession>A0AAE9Y410</accession>
<keyword evidence="3" id="KW-0285">Flavoprotein</keyword>
<evidence type="ECO:0000259" key="8">
    <source>
        <dbReference type="Pfam" id="PF02771"/>
    </source>
</evidence>
<dbReference type="InterPro" id="IPR009075">
    <property type="entry name" value="AcylCo_DH/oxidase_C"/>
</dbReference>
<dbReference type="FunFam" id="2.40.110.10:FF:000002">
    <property type="entry name" value="Acyl-CoA dehydrogenase fadE12"/>
    <property type="match status" value="1"/>
</dbReference>
<evidence type="ECO:0000259" key="6">
    <source>
        <dbReference type="Pfam" id="PF00441"/>
    </source>
</evidence>
<evidence type="ECO:0000313" key="9">
    <source>
        <dbReference type="EMBL" id="WCO66170.1"/>
    </source>
</evidence>
<proteinExistence type="inferred from homology"/>
<evidence type="ECO:0000256" key="5">
    <source>
        <dbReference type="ARBA" id="ARBA00023002"/>
    </source>
</evidence>
<name>A0AAE9Y410_9ACTN</name>
<dbReference type="GO" id="GO:0005886">
    <property type="term" value="C:plasma membrane"/>
    <property type="evidence" value="ECO:0007669"/>
    <property type="project" value="TreeGrafter"/>
</dbReference>
<dbReference type="InterPro" id="IPR052161">
    <property type="entry name" value="Mycobact_Acyl-CoA_DH"/>
</dbReference>
<keyword evidence="5" id="KW-0560">Oxidoreductase</keyword>
<organism evidence="9 10">
    <name type="scientific">Iamia majanohamensis</name>
    <dbReference type="NCBI Taxonomy" id="467976"/>
    <lineage>
        <taxon>Bacteria</taxon>
        <taxon>Bacillati</taxon>
        <taxon>Actinomycetota</taxon>
        <taxon>Acidimicrobiia</taxon>
        <taxon>Acidimicrobiales</taxon>
        <taxon>Iamiaceae</taxon>
        <taxon>Iamia</taxon>
    </lineage>
</organism>
<comment type="cofactor">
    <cofactor evidence="1">
        <name>FAD</name>
        <dbReference type="ChEBI" id="CHEBI:57692"/>
    </cofactor>
</comment>
<keyword evidence="4" id="KW-0274">FAD</keyword>
<evidence type="ECO:0000259" key="7">
    <source>
        <dbReference type="Pfam" id="PF02770"/>
    </source>
</evidence>
<protein>
    <submittedName>
        <fullName evidence="9">Acyl-CoA dehydrogenase</fullName>
    </submittedName>
</protein>
<dbReference type="GO" id="GO:0050660">
    <property type="term" value="F:flavin adenine dinucleotide binding"/>
    <property type="evidence" value="ECO:0007669"/>
    <property type="project" value="InterPro"/>
</dbReference>
<dbReference type="CDD" id="cd00567">
    <property type="entry name" value="ACAD"/>
    <property type="match status" value="1"/>
</dbReference>
<gene>
    <name evidence="9" type="ORF">PO878_16840</name>
</gene>
<dbReference type="InterPro" id="IPR036250">
    <property type="entry name" value="AcylCo_DH-like_C"/>
</dbReference>
<dbReference type="Pfam" id="PF00441">
    <property type="entry name" value="Acyl-CoA_dh_1"/>
    <property type="match status" value="2"/>
</dbReference>
<feature type="domain" description="Acyl-CoA dehydrogenase/oxidase N-terminal" evidence="8">
    <location>
        <begin position="369"/>
        <end position="477"/>
    </location>
</feature>
<dbReference type="AlphaFoldDB" id="A0AAE9Y410"/>
<dbReference type="InterPro" id="IPR006091">
    <property type="entry name" value="Acyl-CoA_Oxase/DH_mid-dom"/>
</dbReference>
<evidence type="ECO:0000313" key="10">
    <source>
        <dbReference type="Proteomes" id="UP001216390"/>
    </source>
</evidence>
<dbReference type="InterPro" id="IPR046373">
    <property type="entry name" value="Acyl-CoA_Oxase/DH_mid-dom_sf"/>
</dbReference>
<feature type="domain" description="Acyl-CoA dehydrogenase/oxidase C-terminal" evidence="6">
    <location>
        <begin position="587"/>
        <end position="734"/>
    </location>
</feature>
<feature type="domain" description="Acyl-CoA dehydrogenase/oxidase C-terminal" evidence="6">
    <location>
        <begin position="186"/>
        <end position="314"/>
    </location>
</feature>
<dbReference type="InterPro" id="IPR013786">
    <property type="entry name" value="AcylCoA_DH/ox_N"/>
</dbReference>
<dbReference type="KEGG" id="ima:PO878_16840"/>
<reference evidence="9" key="1">
    <citation type="submission" date="2023-01" db="EMBL/GenBank/DDBJ databases">
        <title>The diversity of Class Acidimicrobiia in South China Sea sediment environments and the proposal of Iamia marina sp. nov., a novel species of the genus Iamia.</title>
        <authorList>
            <person name="He Y."/>
            <person name="Tian X."/>
        </authorList>
    </citation>
    <scope>NUCLEOTIDE SEQUENCE</scope>
    <source>
        <strain evidence="9">DSM 19957</strain>
    </source>
</reference>
<keyword evidence="10" id="KW-1185">Reference proteome</keyword>
<dbReference type="Gene3D" id="1.10.540.10">
    <property type="entry name" value="Acyl-CoA dehydrogenase/oxidase, N-terminal domain"/>
    <property type="match status" value="2"/>
</dbReference>
<dbReference type="Gene3D" id="1.20.140.10">
    <property type="entry name" value="Butyryl-CoA Dehydrogenase, subunit A, domain 3"/>
    <property type="match status" value="2"/>
</dbReference>
<dbReference type="RefSeq" id="WP_272735694.1">
    <property type="nucleotide sequence ID" value="NZ_CP116942.1"/>
</dbReference>
<evidence type="ECO:0000256" key="4">
    <source>
        <dbReference type="ARBA" id="ARBA00022827"/>
    </source>
</evidence>
<evidence type="ECO:0000256" key="1">
    <source>
        <dbReference type="ARBA" id="ARBA00001974"/>
    </source>
</evidence>
<sequence>MDLTLTDEQEMIRDGAARLLAKLSGPEQVRAAEATGFDPDLWDALVAMGIPAMTLPEEVGGGGSTLADLGVAVEECGAALATVPVVEVAVAGRALASLGGTERAAEVASGTVVTTSPRPAVDGRATLVPGAGSATQVLVRRGDELVLASGGGDVVRTLAGLGAADVALDDAEVLASGDAARVAAERAADEWRALTAAWLVGLAQRALDIGIAYATERHQFGVPIGSFQSLQHRLADLATEVEGARLVARKALWALDGAEPEAAAYPAMAFALASDVAQRTASASLHVHGGYGFMEEYDIQLHFRRAKAARLLAGDPRDGLLEVADRCFGPVGAPLARDESVVLGPVAPSRRPDRARRDGLEFRLPEPVEAFRAEARDFLSRHVTDEVIETAHRTGTVHDWGLHRAMAAEGWISAGWPAEWGGQGRSSLEMNALTEEMYLSGAPVDGLGVATLVAHTLLHEGTDWQKGEIIPKVLSGEVMICLGYSEPDAGSDVAACATKAVRDGDEWVVNGQKMFTTLAHESQYVFLLARTNTEVAKHKGLTMFVVPMDQAGISVTPVHTMGGERTNITWYDDVRVPDRYRVGEVDGGWKVMMTALVFERNSAWYGEAVRLLDHGLTWARESGRIDEPSVRERLARAAIGNEVANLLGWKAAWLASSGGLPGVEGTMAKLFTTEHYQRSADDLLDVLGAEGLRRHGEEGAPADGWIEATFRHCQVTTIYGGTSEVCRGVIAERGLGLPRGRA</sequence>
<dbReference type="Pfam" id="PF02770">
    <property type="entry name" value="Acyl-CoA_dh_M"/>
    <property type="match status" value="1"/>
</dbReference>
<dbReference type="PANTHER" id="PTHR43292:SF3">
    <property type="entry name" value="ACYL-COA DEHYDROGENASE FADE29"/>
    <property type="match status" value="1"/>
</dbReference>
<dbReference type="PANTHER" id="PTHR43292">
    <property type="entry name" value="ACYL-COA DEHYDROGENASE"/>
    <property type="match status" value="1"/>
</dbReference>
<dbReference type="EMBL" id="CP116942">
    <property type="protein sequence ID" value="WCO66170.1"/>
    <property type="molecule type" value="Genomic_DNA"/>
</dbReference>
<feature type="domain" description="Acyl-CoA dehydrogenase/oxidase N-terminal" evidence="8">
    <location>
        <begin position="6"/>
        <end position="99"/>
    </location>
</feature>
<dbReference type="InterPro" id="IPR009100">
    <property type="entry name" value="AcylCoA_DH/oxidase_NM_dom_sf"/>
</dbReference>
<dbReference type="Gene3D" id="2.40.110.10">
    <property type="entry name" value="Butyryl-CoA Dehydrogenase, subunit A, domain 2"/>
    <property type="match status" value="1"/>
</dbReference>
<comment type="similarity">
    <text evidence="2">Belongs to the acyl-CoA dehydrogenase family.</text>
</comment>
<feature type="domain" description="Acyl-CoA oxidase/dehydrogenase middle" evidence="7">
    <location>
        <begin position="481"/>
        <end position="565"/>
    </location>
</feature>
<dbReference type="Pfam" id="PF02771">
    <property type="entry name" value="Acyl-CoA_dh_N"/>
    <property type="match status" value="2"/>
</dbReference>
<evidence type="ECO:0000256" key="3">
    <source>
        <dbReference type="ARBA" id="ARBA00022630"/>
    </source>
</evidence>